<comment type="similarity">
    <text evidence="1">Belongs to the peptidase C1 family.</text>
</comment>
<reference evidence="7" key="1">
    <citation type="journal article" date="2006" name="PLoS Biol.">
        <title>Macronuclear genome sequence of the ciliate Tetrahymena thermophila, a model eukaryote.</title>
        <authorList>
            <person name="Eisen J.A."/>
            <person name="Coyne R.S."/>
            <person name="Wu M."/>
            <person name="Wu D."/>
            <person name="Thiagarajan M."/>
            <person name="Wortman J.R."/>
            <person name="Badger J.H."/>
            <person name="Ren Q."/>
            <person name="Amedeo P."/>
            <person name="Jones K.M."/>
            <person name="Tallon L.J."/>
            <person name="Delcher A.L."/>
            <person name="Salzberg S.L."/>
            <person name="Silva J.C."/>
            <person name="Haas B.J."/>
            <person name="Majoros W.H."/>
            <person name="Farzad M."/>
            <person name="Carlton J.M."/>
            <person name="Smith R.K. Jr."/>
            <person name="Garg J."/>
            <person name="Pearlman R.E."/>
            <person name="Karrer K.M."/>
            <person name="Sun L."/>
            <person name="Manning G."/>
            <person name="Elde N.C."/>
            <person name="Turkewitz A.P."/>
            <person name="Asai D.J."/>
            <person name="Wilkes D.E."/>
            <person name="Wang Y."/>
            <person name="Cai H."/>
            <person name="Collins K."/>
            <person name="Stewart B.A."/>
            <person name="Lee S.R."/>
            <person name="Wilamowska K."/>
            <person name="Weinberg Z."/>
            <person name="Ruzzo W.L."/>
            <person name="Wloga D."/>
            <person name="Gaertig J."/>
            <person name="Frankel J."/>
            <person name="Tsao C.-C."/>
            <person name="Gorovsky M.A."/>
            <person name="Keeling P.J."/>
            <person name="Waller R.F."/>
            <person name="Patron N.J."/>
            <person name="Cherry J.M."/>
            <person name="Stover N.A."/>
            <person name="Krieger C.J."/>
            <person name="del Toro C."/>
            <person name="Ryder H.F."/>
            <person name="Williamson S.C."/>
            <person name="Barbeau R.A."/>
            <person name="Hamilton E.P."/>
            <person name="Orias E."/>
        </authorList>
    </citation>
    <scope>NUCLEOTIDE SEQUENCE [LARGE SCALE GENOMIC DNA]</scope>
    <source>
        <strain evidence="7">SB210</strain>
    </source>
</reference>
<dbReference type="CDD" id="cd02248">
    <property type="entry name" value="Peptidase_C1A"/>
    <property type="match status" value="1"/>
</dbReference>
<evidence type="ECO:0000259" key="4">
    <source>
        <dbReference type="SMART" id="SM00645"/>
    </source>
</evidence>
<dbReference type="InterPro" id="IPR039417">
    <property type="entry name" value="Peptidase_C1A_papain-like"/>
</dbReference>
<dbReference type="InterPro" id="IPR000169">
    <property type="entry name" value="Pept_cys_AS"/>
</dbReference>
<dbReference type="PROSITE" id="PS00139">
    <property type="entry name" value="THIOL_PROTEASE_CYS"/>
    <property type="match status" value="1"/>
</dbReference>
<sequence>MILKHIINQIKYLLERTVSFKSWIFQSQNLQKLQNKKTNKQKMNKLLISALICLMIATPSVFCQDVENNISEDIKVQDLLAYNKWRFNYKRVYLNEEEQIYRQIVFFENLASVNKHPSHKSYSKGLNQFSDMTKEEFKQRVLNKKISKKASSNKGGRNLAADPAVSNLVFPTNNLPLSVDWRKRGVLNPVKNQGTCGSCWTFATAGILESFNQIKNKQLLKFSEQQLVDCVSLAGYDSDGCDGGFQEDGVRYAIEYGIVQSYKYPYVGYQGRCKVTSPTSRSVGFYPQKFQLVNKTEADLKAALVFSPVSISVNADTWKEYYGGVFDECGYTTEEDLNHAVIAVGYDQEGNWIVRNSWSAAWGEDGYIRLAPGNTCGILLDGLIVTQ</sequence>
<dbReference type="PANTHER" id="PTHR12411">
    <property type="entry name" value="CYSTEINE PROTEASE FAMILY C1-RELATED"/>
    <property type="match status" value="1"/>
</dbReference>
<keyword evidence="6" id="KW-0645">Protease</keyword>
<dbReference type="SMART" id="SM00645">
    <property type="entry name" value="Pept_C1"/>
    <property type="match status" value="1"/>
</dbReference>
<dbReference type="eggNOG" id="KOG1542">
    <property type="taxonomic scope" value="Eukaryota"/>
</dbReference>
<dbReference type="Pfam" id="PF08246">
    <property type="entry name" value="Inhibitor_I29"/>
    <property type="match status" value="1"/>
</dbReference>
<accession>I7MET7</accession>
<gene>
    <name evidence="6" type="ORF">TTHERM_00439250</name>
</gene>
<evidence type="ECO:0000256" key="2">
    <source>
        <dbReference type="ARBA" id="ARBA00023145"/>
    </source>
</evidence>
<dbReference type="GeneID" id="7838248"/>
<name>I7MET7_TETTS</name>
<dbReference type="InParanoid" id="I7MET7"/>
<dbReference type="EMBL" id="GG662663">
    <property type="protein sequence ID" value="EAR97577.2"/>
    <property type="molecule type" value="Genomic_DNA"/>
</dbReference>
<dbReference type="InterPro" id="IPR038765">
    <property type="entry name" value="Papain-like_cys_pep_sf"/>
</dbReference>
<proteinExistence type="inferred from homology"/>
<dbReference type="MEROPS" id="C01.A54"/>
<dbReference type="SUPFAM" id="SSF54001">
    <property type="entry name" value="Cysteine proteinases"/>
    <property type="match status" value="1"/>
</dbReference>
<dbReference type="SMART" id="SM00848">
    <property type="entry name" value="Inhibitor_I29"/>
    <property type="match status" value="1"/>
</dbReference>
<evidence type="ECO:0000313" key="7">
    <source>
        <dbReference type="Proteomes" id="UP000009168"/>
    </source>
</evidence>
<evidence type="ECO:0000313" key="6">
    <source>
        <dbReference type="EMBL" id="EAR97577.2"/>
    </source>
</evidence>
<dbReference type="OrthoDB" id="190265at2759"/>
<keyword evidence="6" id="KW-0378">Hydrolase</keyword>
<dbReference type="GO" id="GO:0006508">
    <property type="term" value="P:proteolysis"/>
    <property type="evidence" value="ECO:0007669"/>
    <property type="project" value="UniProtKB-KW"/>
</dbReference>
<dbReference type="KEGG" id="tet:TTHERM_00439250"/>
<dbReference type="STRING" id="312017.I7MET7"/>
<dbReference type="InterPro" id="IPR000668">
    <property type="entry name" value="Peptidase_C1A_C"/>
</dbReference>
<dbReference type="InterPro" id="IPR013201">
    <property type="entry name" value="Prot_inhib_I29"/>
</dbReference>
<evidence type="ECO:0000259" key="5">
    <source>
        <dbReference type="SMART" id="SM00848"/>
    </source>
</evidence>
<keyword evidence="3" id="KW-1015">Disulfide bond</keyword>
<dbReference type="Proteomes" id="UP000009168">
    <property type="component" value="Unassembled WGS sequence"/>
</dbReference>
<dbReference type="InterPro" id="IPR013128">
    <property type="entry name" value="Peptidase_C1A"/>
</dbReference>
<evidence type="ECO:0000256" key="1">
    <source>
        <dbReference type="ARBA" id="ARBA00008455"/>
    </source>
</evidence>
<evidence type="ECO:0000256" key="3">
    <source>
        <dbReference type="ARBA" id="ARBA00023157"/>
    </source>
</evidence>
<dbReference type="PRINTS" id="PR00705">
    <property type="entry name" value="PAPAIN"/>
</dbReference>
<keyword evidence="2" id="KW-0865">Zymogen</keyword>
<protein>
    <submittedName>
        <fullName evidence="6">Papain family cysteine protease</fullName>
    </submittedName>
</protein>
<feature type="domain" description="Peptidase C1A papain C-terminal" evidence="4">
    <location>
        <begin position="175"/>
        <end position="386"/>
    </location>
</feature>
<organism evidence="6 7">
    <name type="scientific">Tetrahymena thermophila (strain SB210)</name>
    <dbReference type="NCBI Taxonomy" id="312017"/>
    <lineage>
        <taxon>Eukaryota</taxon>
        <taxon>Sar</taxon>
        <taxon>Alveolata</taxon>
        <taxon>Ciliophora</taxon>
        <taxon>Intramacronucleata</taxon>
        <taxon>Oligohymenophorea</taxon>
        <taxon>Hymenostomatida</taxon>
        <taxon>Tetrahymenina</taxon>
        <taxon>Tetrahymenidae</taxon>
        <taxon>Tetrahymena</taxon>
    </lineage>
</organism>
<dbReference type="RefSeq" id="XP_001017822.2">
    <property type="nucleotide sequence ID" value="XM_001017822.3"/>
</dbReference>
<dbReference type="AlphaFoldDB" id="I7MET7"/>
<dbReference type="Gene3D" id="3.90.70.10">
    <property type="entry name" value="Cysteine proteinases"/>
    <property type="match status" value="1"/>
</dbReference>
<keyword evidence="7" id="KW-1185">Reference proteome</keyword>
<dbReference type="Pfam" id="PF00112">
    <property type="entry name" value="Peptidase_C1"/>
    <property type="match status" value="1"/>
</dbReference>
<feature type="domain" description="Cathepsin propeptide inhibitor" evidence="5">
    <location>
        <begin position="82"/>
        <end position="137"/>
    </location>
</feature>
<dbReference type="GO" id="GO:0008234">
    <property type="term" value="F:cysteine-type peptidase activity"/>
    <property type="evidence" value="ECO:0007669"/>
    <property type="project" value="InterPro"/>
</dbReference>